<accession>X1N644</accession>
<sequence>LGILIEVKDAKYINLDMNNENNNTPNVLKSN</sequence>
<organism evidence="1">
    <name type="scientific">marine sediment metagenome</name>
    <dbReference type="NCBI Taxonomy" id="412755"/>
    <lineage>
        <taxon>unclassified sequences</taxon>
        <taxon>metagenomes</taxon>
        <taxon>ecological metagenomes</taxon>
    </lineage>
</organism>
<reference evidence="1" key="1">
    <citation type="journal article" date="2014" name="Front. Microbiol.">
        <title>High frequency of phylogenetically diverse reductive dehalogenase-homologous genes in deep subseafloor sedimentary metagenomes.</title>
        <authorList>
            <person name="Kawai M."/>
            <person name="Futagami T."/>
            <person name="Toyoda A."/>
            <person name="Takaki Y."/>
            <person name="Nishi S."/>
            <person name="Hori S."/>
            <person name="Arai W."/>
            <person name="Tsubouchi T."/>
            <person name="Morono Y."/>
            <person name="Uchiyama I."/>
            <person name="Ito T."/>
            <person name="Fujiyama A."/>
            <person name="Inagaki F."/>
            <person name="Takami H."/>
        </authorList>
    </citation>
    <scope>NUCLEOTIDE SEQUENCE</scope>
    <source>
        <strain evidence="1">Expedition CK06-06</strain>
    </source>
</reference>
<proteinExistence type="predicted"/>
<name>X1N644_9ZZZZ</name>
<feature type="non-terminal residue" evidence="1">
    <location>
        <position position="1"/>
    </location>
</feature>
<gene>
    <name evidence="1" type="ORF">S06H3_33489</name>
</gene>
<comment type="caution">
    <text evidence="1">The sequence shown here is derived from an EMBL/GenBank/DDBJ whole genome shotgun (WGS) entry which is preliminary data.</text>
</comment>
<dbReference type="EMBL" id="BARV01019994">
    <property type="protein sequence ID" value="GAI22330.1"/>
    <property type="molecule type" value="Genomic_DNA"/>
</dbReference>
<protein>
    <submittedName>
        <fullName evidence="1">Uncharacterized protein</fullName>
    </submittedName>
</protein>
<dbReference type="AlphaFoldDB" id="X1N644"/>
<evidence type="ECO:0000313" key="1">
    <source>
        <dbReference type="EMBL" id="GAI22330.1"/>
    </source>
</evidence>